<evidence type="ECO:0000313" key="3">
    <source>
        <dbReference type="Proteomes" id="UP000823775"/>
    </source>
</evidence>
<gene>
    <name evidence="2" type="ORF">HAX54_027937</name>
</gene>
<evidence type="ECO:0000313" key="2">
    <source>
        <dbReference type="EMBL" id="MCD9641625.1"/>
    </source>
</evidence>
<sequence>MHADKAKTRQQEDATASRAVPPRQGITIALPRQRDMLPTRAVCRLRNGVGSNGRKSARRGHGKAGRARQRATLCVCRTQRRATPMPRMRATQQEGTASARPAQCHSRPPA</sequence>
<accession>A0ABS8V6H9</accession>
<dbReference type="EMBL" id="JACEIK010003410">
    <property type="protein sequence ID" value="MCD9641625.1"/>
    <property type="molecule type" value="Genomic_DNA"/>
</dbReference>
<feature type="region of interest" description="Disordered" evidence="1">
    <location>
        <begin position="1"/>
        <end position="26"/>
    </location>
</feature>
<evidence type="ECO:0000256" key="1">
    <source>
        <dbReference type="SAM" id="MobiDB-lite"/>
    </source>
</evidence>
<feature type="region of interest" description="Disordered" evidence="1">
    <location>
        <begin position="44"/>
        <end position="110"/>
    </location>
</feature>
<dbReference type="Proteomes" id="UP000823775">
    <property type="component" value="Unassembled WGS sequence"/>
</dbReference>
<protein>
    <submittedName>
        <fullName evidence="2">Uncharacterized protein</fullName>
    </submittedName>
</protein>
<reference evidence="2 3" key="1">
    <citation type="journal article" date="2021" name="BMC Genomics">
        <title>Datura genome reveals duplications of psychoactive alkaloid biosynthetic genes and high mutation rate following tissue culture.</title>
        <authorList>
            <person name="Rajewski A."/>
            <person name="Carter-House D."/>
            <person name="Stajich J."/>
            <person name="Litt A."/>
        </authorList>
    </citation>
    <scope>NUCLEOTIDE SEQUENCE [LARGE SCALE GENOMIC DNA]</scope>
    <source>
        <strain evidence="2">AR-01</strain>
    </source>
</reference>
<organism evidence="2 3">
    <name type="scientific">Datura stramonium</name>
    <name type="common">Jimsonweed</name>
    <name type="synonym">Common thornapple</name>
    <dbReference type="NCBI Taxonomy" id="4076"/>
    <lineage>
        <taxon>Eukaryota</taxon>
        <taxon>Viridiplantae</taxon>
        <taxon>Streptophyta</taxon>
        <taxon>Embryophyta</taxon>
        <taxon>Tracheophyta</taxon>
        <taxon>Spermatophyta</taxon>
        <taxon>Magnoliopsida</taxon>
        <taxon>eudicotyledons</taxon>
        <taxon>Gunneridae</taxon>
        <taxon>Pentapetalae</taxon>
        <taxon>asterids</taxon>
        <taxon>lamiids</taxon>
        <taxon>Solanales</taxon>
        <taxon>Solanaceae</taxon>
        <taxon>Solanoideae</taxon>
        <taxon>Datureae</taxon>
        <taxon>Datura</taxon>
    </lineage>
</organism>
<feature type="compositionally biased region" description="Basic and acidic residues" evidence="1">
    <location>
        <begin position="1"/>
        <end position="12"/>
    </location>
</feature>
<feature type="compositionally biased region" description="Basic residues" evidence="1">
    <location>
        <begin position="55"/>
        <end position="69"/>
    </location>
</feature>
<name>A0ABS8V6H9_DATST</name>
<proteinExistence type="predicted"/>
<comment type="caution">
    <text evidence="2">The sequence shown here is derived from an EMBL/GenBank/DDBJ whole genome shotgun (WGS) entry which is preliminary data.</text>
</comment>
<keyword evidence="3" id="KW-1185">Reference proteome</keyword>